<sequence length="313" mass="34010">MAAIKILVAGIGGVGGFFGGLLAKQFEDSKAVEVHFLARGAHLEHIQKSGLQVIEGDERFTATPTLATDDAHQIGEADYIIVCTKSYDLEQTIQQLTPCIGPQTVILPLLNGVDCRERIQKLLPNNLVCDGCVYIIARLSRPGVVENLGNIKKLFFGVEGLSDARLEVLEKLFQEAGVEVTLTPHIEKAIWEKFVFISVTATATTYFDEPVGPIVADTDKRNTVIALVNEVAQIAKQKGIVIFKNMAEQVLAKLESLPHAATSSLHSDVTNKKANTEVQALVGYVVTAAQHFSVKAPTYQQLFAKIQTETRGS</sequence>
<keyword evidence="9" id="KW-0566">Pantothenate biosynthesis</keyword>
<protein>
    <recommendedName>
        <fullName evidence="4 9">2-dehydropantoate 2-reductase</fullName>
        <ecNumber evidence="3 9">1.1.1.169</ecNumber>
    </recommendedName>
    <alternativeName>
        <fullName evidence="7 9">Ketopantoate reductase</fullName>
    </alternativeName>
</protein>
<dbReference type="GO" id="GO:0005737">
    <property type="term" value="C:cytoplasm"/>
    <property type="evidence" value="ECO:0007669"/>
    <property type="project" value="TreeGrafter"/>
</dbReference>
<dbReference type="Pfam" id="PF02558">
    <property type="entry name" value="ApbA"/>
    <property type="match status" value="1"/>
</dbReference>
<keyword evidence="13" id="KW-1185">Reference proteome</keyword>
<dbReference type="RefSeq" id="WP_097045410.1">
    <property type="nucleotide sequence ID" value="NZ_OBEH01000002.1"/>
</dbReference>
<dbReference type="Gene3D" id="3.40.50.720">
    <property type="entry name" value="NAD(P)-binding Rossmann-like Domain"/>
    <property type="match status" value="1"/>
</dbReference>
<evidence type="ECO:0000256" key="3">
    <source>
        <dbReference type="ARBA" id="ARBA00013014"/>
    </source>
</evidence>
<dbReference type="Pfam" id="PF08546">
    <property type="entry name" value="ApbA_C"/>
    <property type="match status" value="1"/>
</dbReference>
<keyword evidence="5 9" id="KW-0521">NADP</keyword>
<dbReference type="GO" id="GO:0015940">
    <property type="term" value="P:pantothenate biosynthetic process"/>
    <property type="evidence" value="ECO:0007669"/>
    <property type="project" value="UniProtKB-UniPathway"/>
</dbReference>
<keyword evidence="6 9" id="KW-0560">Oxidoreductase</keyword>
<evidence type="ECO:0000256" key="5">
    <source>
        <dbReference type="ARBA" id="ARBA00022857"/>
    </source>
</evidence>
<reference evidence="13" key="1">
    <citation type="submission" date="2017-09" db="EMBL/GenBank/DDBJ databases">
        <authorList>
            <person name="Varghese N."/>
            <person name="Submissions S."/>
        </authorList>
    </citation>
    <scope>NUCLEOTIDE SEQUENCE [LARGE SCALE GENOMIC DNA]</scope>
    <source>
        <strain evidence="13">DSM 25885</strain>
    </source>
</reference>
<organism evidence="12 13">
    <name type="scientific">Flagellimonas pacifica</name>
    <dbReference type="NCBI Taxonomy" id="1247520"/>
    <lineage>
        <taxon>Bacteria</taxon>
        <taxon>Pseudomonadati</taxon>
        <taxon>Bacteroidota</taxon>
        <taxon>Flavobacteriia</taxon>
        <taxon>Flavobacteriales</taxon>
        <taxon>Flavobacteriaceae</taxon>
        <taxon>Flagellimonas</taxon>
    </lineage>
</organism>
<dbReference type="InterPro" id="IPR013332">
    <property type="entry name" value="KPR_N"/>
</dbReference>
<evidence type="ECO:0000256" key="7">
    <source>
        <dbReference type="ARBA" id="ARBA00032024"/>
    </source>
</evidence>
<dbReference type="InterPro" id="IPR013328">
    <property type="entry name" value="6PGD_dom2"/>
</dbReference>
<evidence type="ECO:0000256" key="1">
    <source>
        <dbReference type="ARBA" id="ARBA00004994"/>
    </source>
</evidence>
<dbReference type="EMBL" id="OBEH01000002">
    <property type="protein sequence ID" value="SNY99960.1"/>
    <property type="molecule type" value="Genomic_DNA"/>
</dbReference>
<dbReference type="Gene3D" id="1.10.1040.10">
    <property type="entry name" value="N-(1-d-carboxylethyl)-l-norvaline Dehydrogenase, domain 2"/>
    <property type="match status" value="1"/>
</dbReference>
<comment type="pathway">
    <text evidence="1 9">Cofactor biosynthesis; (R)-pantothenate biosynthesis; (R)-pantoate from 3-methyl-2-oxobutanoate: step 2/2.</text>
</comment>
<dbReference type="AlphaFoldDB" id="A0A285MS11"/>
<dbReference type="EC" id="1.1.1.169" evidence="3 9"/>
<evidence type="ECO:0000259" key="11">
    <source>
        <dbReference type="Pfam" id="PF08546"/>
    </source>
</evidence>
<proteinExistence type="inferred from homology"/>
<dbReference type="SUPFAM" id="SSF48179">
    <property type="entry name" value="6-phosphogluconate dehydrogenase C-terminal domain-like"/>
    <property type="match status" value="1"/>
</dbReference>
<dbReference type="InterPro" id="IPR003710">
    <property type="entry name" value="ApbA"/>
</dbReference>
<evidence type="ECO:0000256" key="8">
    <source>
        <dbReference type="ARBA" id="ARBA00048793"/>
    </source>
</evidence>
<evidence type="ECO:0000256" key="2">
    <source>
        <dbReference type="ARBA" id="ARBA00007870"/>
    </source>
</evidence>
<dbReference type="OrthoDB" id="9796561at2"/>
<evidence type="ECO:0000256" key="4">
    <source>
        <dbReference type="ARBA" id="ARBA00019465"/>
    </source>
</evidence>
<dbReference type="PANTHER" id="PTHR21708:SF26">
    <property type="entry name" value="2-DEHYDROPANTOATE 2-REDUCTASE"/>
    <property type="match status" value="1"/>
</dbReference>
<dbReference type="PANTHER" id="PTHR21708">
    <property type="entry name" value="PROBABLE 2-DEHYDROPANTOATE 2-REDUCTASE"/>
    <property type="match status" value="1"/>
</dbReference>
<dbReference type="InterPro" id="IPR051402">
    <property type="entry name" value="KPR-Related"/>
</dbReference>
<comment type="function">
    <text evidence="9">Catalyzes the NADPH-dependent reduction of ketopantoate into pantoic acid.</text>
</comment>
<evidence type="ECO:0000256" key="9">
    <source>
        <dbReference type="RuleBase" id="RU362068"/>
    </source>
</evidence>
<dbReference type="NCBIfam" id="TIGR00745">
    <property type="entry name" value="apbA_panE"/>
    <property type="match status" value="1"/>
</dbReference>
<feature type="domain" description="Ketopantoate reductase C-terminal" evidence="11">
    <location>
        <begin position="186"/>
        <end position="307"/>
    </location>
</feature>
<dbReference type="GO" id="GO:0008677">
    <property type="term" value="F:2-dehydropantoate 2-reductase activity"/>
    <property type="evidence" value="ECO:0007669"/>
    <property type="project" value="UniProtKB-EC"/>
</dbReference>
<dbReference type="SUPFAM" id="SSF51735">
    <property type="entry name" value="NAD(P)-binding Rossmann-fold domains"/>
    <property type="match status" value="1"/>
</dbReference>
<evidence type="ECO:0000259" key="10">
    <source>
        <dbReference type="Pfam" id="PF02558"/>
    </source>
</evidence>
<evidence type="ECO:0000256" key="6">
    <source>
        <dbReference type="ARBA" id="ARBA00023002"/>
    </source>
</evidence>
<dbReference type="InterPro" id="IPR036291">
    <property type="entry name" value="NAD(P)-bd_dom_sf"/>
</dbReference>
<dbReference type="InterPro" id="IPR013752">
    <property type="entry name" value="KPA_reductase"/>
</dbReference>
<dbReference type="Proteomes" id="UP000219048">
    <property type="component" value="Unassembled WGS sequence"/>
</dbReference>
<dbReference type="UniPathway" id="UPA00028">
    <property type="reaction ID" value="UER00004"/>
</dbReference>
<comment type="catalytic activity">
    <reaction evidence="8 9">
        <text>(R)-pantoate + NADP(+) = 2-dehydropantoate + NADPH + H(+)</text>
        <dbReference type="Rhea" id="RHEA:16233"/>
        <dbReference type="ChEBI" id="CHEBI:11561"/>
        <dbReference type="ChEBI" id="CHEBI:15378"/>
        <dbReference type="ChEBI" id="CHEBI:15980"/>
        <dbReference type="ChEBI" id="CHEBI:57783"/>
        <dbReference type="ChEBI" id="CHEBI:58349"/>
        <dbReference type="EC" id="1.1.1.169"/>
    </reaction>
</comment>
<accession>A0A285MS11</accession>
<comment type="similarity">
    <text evidence="2 9">Belongs to the ketopantoate reductase family.</text>
</comment>
<feature type="domain" description="Ketopantoate reductase N-terminal" evidence="10">
    <location>
        <begin position="6"/>
        <end position="156"/>
    </location>
</feature>
<name>A0A285MS11_9FLAO</name>
<evidence type="ECO:0000313" key="13">
    <source>
        <dbReference type="Proteomes" id="UP000219048"/>
    </source>
</evidence>
<gene>
    <name evidence="12" type="ORF">SAMN06265377_1776</name>
</gene>
<evidence type="ECO:0000313" key="12">
    <source>
        <dbReference type="EMBL" id="SNY99960.1"/>
    </source>
</evidence>
<dbReference type="InterPro" id="IPR008927">
    <property type="entry name" value="6-PGluconate_DH-like_C_sf"/>
</dbReference>